<feature type="compositionally biased region" description="Polar residues" evidence="1">
    <location>
        <begin position="56"/>
        <end position="68"/>
    </location>
</feature>
<gene>
    <name evidence="2" type="ORF">HKW66_Vig0216030</name>
</gene>
<evidence type="ECO:0000313" key="3">
    <source>
        <dbReference type="Proteomes" id="UP000743370"/>
    </source>
</evidence>
<comment type="caution">
    <text evidence="2">The sequence shown here is derived from an EMBL/GenBank/DDBJ whole genome shotgun (WGS) entry which is preliminary data.</text>
</comment>
<feature type="compositionally biased region" description="Polar residues" evidence="1">
    <location>
        <begin position="10"/>
        <end position="47"/>
    </location>
</feature>
<dbReference type="KEGG" id="var:108332922"/>
<feature type="region of interest" description="Disordered" evidence="1">
    <location>
        <begin position="1"/>
        <end position="109"/>
    </location>
</feature>
<dbReference type="Pfam" id="PF03004">
    <property type="entry name" value="Transposase_24"/>
    <property type="match status" value="1"/>
</dbReference>
<evidence type="ECO:0008006" key="4">
    <source>
        <dbReference type="Google" id="ProtNLM"/>
    </source>
</evidence>
<dbReference type="AlphaFoldDB" id="A0A8T0JE42"/>
<evidence type="ECO:0000256" key="1">
    <source>
        <dbReference type="SAM" id="MobiDB-lite"/>
    </source>
</evidence>
<reference evidence="2 3" key="1">
    <citation type="submission" date="2020-05" db="EMBL/GenBank/DDBJ databases">
        <title>Vigna angularis (adzuki bean) Var. LongXiaoDou No. 4 denovo assembly.</title>
        <authorList>
            <person name="Xiang H."/>
        </authorList>
    </citation>
    <scope>NUCLEOTIDE SEQUENCE [LARGE SCALE GENOMIC DNA]</scope>
    <source>
        <tissue evidence="2">Leaf</tissue>
    </source>
</reference>
<feature type="region of interest" description="Disordered" evidence="1">
    <location>
        <begin position="449"/>
        <end position="479"/>
    </location>
</feature>
<feature type="compositionally biased region" description="Polar residues" evidence="1">
    <location>
        <begin position="469"/>
        <end position="479"/>
    </location>
</feature>
<dbReference type="PANTHER" id="PTHR33144">
    <property type="entry name" value="OS10G0409366 PROTEIN-RELATED"/>
    <property type="match status" value="1"/>
</dbReference>
<protein>
    <recommendedName>
        <fullName evidence="4">Transposase Tnp1/En/Spm-like domain-containing protein</fullName>
    </recommendedName>
</protein>
<dbReference type="Proteomes" id="UP000743370">
    <property type="component" value="Unassembled WGS sequence"/>
</dbReference>
<name>A0A8T0JE42_PHAAN</name>
<feature type="compositionally biased region" description="Polar residues" evidence="1">
    <location>
        <begin position="78"/>
        <end position="106"/>
    </location>
</feature>
<dbReference type="OrthoDB" id="1304102at2759"/>
<accession>A0A8T0JE42</accession>
<dbReference type="PANTHER" id="PTHR33144:SF45">
    <property type="entry name" value="TRANSPOSASE TNP1_EN_SPM-LIKE DOMAIN-CONTAINING PROTEIN"/>
    <property type="match status" value="1"/>
</dbReference>
<evidence type="ECO:0000313" key="2">
    <source>
        <dbReference type="EMBL" id="KAG2371429.1"/>
    </source>
</evidence>
<organism evidence="2 3">
    <name type="scientific">Phaseolus angularis</name>
    <name type="common">Azuki bean</name>
    <name type="synonym">Vigna angularis</name>
    <dbReference type="NCBI Taxonomy" id="3914"/>
    <lineage>
        <taxon>Eukaryota</taxon>
        <taxon>Viridiplantae</taxon>
        <taxon>Streptophyta</taxon>
        <taxon>Embryophyta</taxon>
        <taxon>Tracheophyta</taxon>
        <taxon>Spermatophyta</taxon>
        <taxon>Magnoliopsida</taxon>
        <taxon>eudicotyledons</taxon>
        <taxon>Gunneridae</taxon>
        <taxon>Pentapetalae</taxon>
        <taxon>rosids</taxon>
        <taxon>fabids</taxon>
        <taxon>Fabales</taxon>
        <taxon>Fabaceae</taxon>
        <taxon>Papilionoideae</taxon>
        <taxon>50 kb inversion clade</taxon>
        <taxon>NPAAA clade</taxon>
        <taxon>indigoferoid/millettioid clade</taxon>
        <taxon>Phaseoleae</taxon>
        <taxon>Vigna</taxon>
    </lineage>
</organism>
<dbReference type="EMBL" id="JABFOF010000011">
    <property type="protein sequence ID" value="KAG2371429.1"/>
    <property type="molecule type" value="Genomic_DNA"/>
</dbReference>
<dbReference type="InterPro" id="IPR004252">
    <property type="entry name" value="Probable_transposase_24"/>
</dbReference>
<proteinExistence type="predicted"/>
<sequence>MPKVKRFRNLQKSSPQPESLGTLPSTNAATVTSPVIEDQSPSTNPTVVASPVIEDQSPSTNPTMSESIEVQPHVLISPSPTNETSSHDSLNSTPSMPTENIEQPTTSKKHVGRESSSFWIVDAIDLEGVIKKIKVKVREVSNLPNGQRIIVEFDEVGMAIGEGQGVLAGFCGTLATDDNLFPINFERWSGKTGMPNTYFLECFKEVLQTTEATAQRYCKLTLGKKWAAHRQSLWNEFYDPTKTKDQIICNVPTGIDRTQWAHFVTYRLKPETMEICKKNRENRKKQVIPHTGGSKPISRRRHEMLLDSGELPSRGMLYIETHKRKDGSFVNDEAKAIAEQIEVGLSQSSADESQISPHDVVGRVLGPEHSGRVRCMGLGAAPTNSFRNTRMRLSDLSIGSSGTTTSSTSSNKWEQKYMNLESQVQTTLGALKAYMIMKEGKIPDELATFFNPQPQQARDDTNEPESPLGTRQSSDGSNI</sequence>